<dbReference type="AlphaFoldDB" id="A0A9P8CIM1"/>
<name>A0A9P8CIM1_9HELO</name>
<dbReference type="SUPFAM" id="SSF51905">
    <property type="entry name" value="FAD/NAD(P)-binding domain"/>
    <property type="match status" value="1"/>
</dbReference>
<dbReference type="InterPro" id="IPR023753">
    <property type="entry name" value="FAD/NAD-binding_dom"/>
</dbReference>
<dbReference type="PANTHER" id="PTHR38688:SF1">
    <property type="entry name" value="FAD_NAD(P)-BINDING DOMAIN-CONTAINING PROTEIN"/>
    <property type="match status" value="1"/>
</dbReference>
<dbReference type="Pfam" id="PF07992">
    <property type="entry name" value="Pyr_redox_2"/>
    <property type="match status" value="1"/>
</dbReference>
<dbReference type="EMBL" id="MU253797">
    <property type="protein sequence ID" value="KAG9246631.1"/>
    <property type="molecule type" value="Genomic_DNA"/>
</dbReference>
<accession>A0A9P8CIM1</accession>
<keyword evidence="3" id="KW-1185">Reference proteome</keyword>
<evidence type="ECO:0000259" key="1">
    <source>
        <dbReference type="Pfam" id="PF07992"/>
    </source>
</evidence>
<dbReference type="InterPro" id="IPR036188">
    <property type="entry name" value="FAD/NAD-bd_sf"/>
</dbReference>
<dbReference type="Proteomes" id="UP000887226">
    <property type="component" value="Unassembled WGS sequence"/>
</dbReference>
<feature type="domain" description="FAD/NAD(P)-binding" evidence="1">
    <location>
        <begin position="37"/>
        <end position="236"/>
    </location>
</feature>
<evidence type="ECO:0000313" key="3">
    <source>
        <dbReference type="Proteomes" id="UP000887226"/>
    </source>
</evidence>
<dbReference type="Gene3D" id="3.50.50.60">
    <property type="entry name" value="FAD/NAD(P)-binding domain"/>
    <property type="match status" value="1"/>
</dbReference>
<dbReference type="PRINTS" id="PR00368">
    <property type="entry name" value="FADPNR"/>
</dbReference>
<reference evidence="2" key="1">
    <citation type="journal article" date="2021" name="IMA Fungus">
        <title>Genomic characterization of three marine fungi, including Emericellopsis atlantica sp. nov. with signatures of a generalist lifestyle and marine biomass degradation.</title>
        <authorList>
            <person name="Hagestad O.C."/>
            <person name="Hou L."/>
            <person name="Andersen J.H."/>
            <person name="Hansen E.H."/>
            <person name="Altermark B."/>
            <person name="Li C."/>
            <person name="Kuhnert E."/>
            <person name="Cox R.J."/>
            <person name="Crous P.W."/>
            <person name="Spatafora J.W."/>
            <person name="Lail K."/>
            <person name="Amirebrahimi M."/>
            <person name="Lipzen A."/>
            <person name="Pangilinan J."/>
            <person name="Andreopoulos W."/>
            <person name="Hayes R.D."/>
            <person name="Ng V."/>
            <person name="Grigoriev I.V."/>
            <person name="Jackson S.A."/>
            <person name="Sutton T.D.S."/>
            <person name="Dobson A.D.W."/>
            <person name="Rama T."/>
        </authorList>
    </citation>
    <scope>NUCLEOTIDE SEQUENCE</scope>
    <source>
        <strain evidence="2">TRa3180A</strain>
    </source>
</reference>
<dbReference type="InterPro" id="IPR053275">
    <property type="entry name" value="Agnestin_monoxygenase"/>
</dbReference>
<dbReference type="PANTHER" id="PTHR38688">
    <property type="entry name" value="PYR_REDOX_2 DOMAIN-CONTAINING PROTEIN"/>
    <property type="match status" value="1"/>
</dbReference>
<dbReference type="OrthoDB" id="432536at2759"/>
<organism evidence="2 3">
    <name type="scientific">Calycina marina</name>
    <dbReference type="NCBI Taxonomy" id="1763456"/>
    <lineage>
        <taxon>Eukaryota</taxon>
        <taxon>Fungi</taxon>
        <taxon>Dikarya</taxon>
        <taxon>Ascomycota</taxon>
        <taxon>Pezizomycotina</taxon>
        <taxon>Leotiomycetes</taxon>
        <taxon>Helotiales</taxon>
        <taxon>Pezizellaceae</taxon>
        <taxon>Calycina</taxon>
    </lineage>
</organism>
<dbReference type="GO" id="GO:0016491">
    <property type="term" value="F:oxidoreductase activity"/>
    <property type="evidence" value="ECO:0007669"/>
    <property type="project" value="InterPro"/>
</dbReference>
<protein>
    <submittedName>
        <fullName evidence="2">Pyridine nucleotide-disulfide oxidoreductase-domain-containing protein</fullName>
    </submittedName>
</protein>
<comment type="caution">
    <text evidence="2">The sequence shown here is derived from an EMBL/GenBank/DDBJ whole genome shotgun (WGS) entry which is preliminary data.</text>
</comment>
<gene>
    <name evidence="2" type="ORF">BJ878DRAFT_496193</name>
</gene>
<evidence type="ECO:0000313" key="2">
    <source>
        <dbReference type="EMBL" id="KAG9246631.1"/>
    </source>
</evidence>
<sequence>MAARIRPNHSFFSIRSALFRGISTSQISRAQYPTRYEAVVVGAGPAGLAAVGYLLEEGKRPVLWVDERFHGGRLDGKYREVPANTKVKRFVSYADSTRAFKEITGSAKKPNAYEALRDADQESTSHISEAADMCIMLTEALNESKGVVKQTGRVTDAEWTEKAKWSVSVRSKDGKKKTKVISDLLVLCTGASPNSRPLPVDIEAIDLDYALSPTRLAKLISTSAKIEVGVIGASHSAILVLLNLYKLASTTHPSLRIKWFTRHPLRYAEERGSWIYRDNTGLKGFVATWARENLEPARLPSAPISAHLTKISTPKDPEGEKAAFSAHLANCTHVVQAIGYHADPIPELSIEGKNVDVRSDHEMGGFVDAEGGRVRGLYGLGIAFPERVTDPEGNVEFAVGLFKFVSYLGRVVKGWKA</sequence>
<proteinExistence type="predicted"/>